<evidence type="ECO:0000313" key="2">
    <source>
        <dbReference type="Proteomes" id="UP000522262"/>
    </source>
</evidence>
<dbReference type="InterPro" id="IPR025533">
    <property type="entry name" value="DUF4419"/>
</dbReference>
<accession>A0A8H5IYP2</accession>
<organism evidence="1 2">
    <name type="scientific">Fusarium mexicanum</name>
    <dbReference type="NCBI Taxonomy" id="751941"/>
    <lineage>
        <taxon>Eukaryota</taxon>
        <taxon>Fungi</taxon>
        <taxon>Dikarya</taxon>
        <taxon>Ascomycota</taxon>
        <taxon>Pezizomycotina</taxon>
        <taxon>Sordariomycetes</taxon>
        <taxon>Hypocreomycetidae</taxon>
        <taxon>Hypocreales</taxon>
        <taxon>Nectriaceae</taxon>
        <taxon>Fusarium</taxon>
        <taxon>Fusarium fujikuroi species complex</taxon>
    </lineage>
</organism>
<keyword evidence="2" id="KW-1185">Reference proteome</keyword>
<reference evidence="1 2" key="1">
    <citation type="submission" date="2020-05" db="EMBL/GenBank/DDBJ databases">
        <title>Identification and distribution of gene clusters putatively required for synthesis of sphingolipid metabolism inhibitors in phylogenetically diverse species of the filamentous fungus Fusarium.</title>
        <authorList>
            <person name="Kim H.-S."/>
            <person name="Busman M."/>
            <person name="Brown D.W."/>
            <person name="Divon H."/>
            <person name="Uhlig S."/>
            <person name="Proctor R.H."/>
        </authorList>
    </citation>
    <scope>NUCLEOTIDE SEQUENCE [LARGE SCALE GENOMIC DNA]</scope>
    <source>
        <strain evidence="1 2">NRRL 53147</strain>
    </source>
</reference>
<evidence type="ECO:0000313" key="1">
    <source>
        <dbReference type="EMBL" id="KAF5544737.1"/>
    </source>
</evidence>
<gene>
    <name evidence="1" type="ORF">FMEXI_6376</name>
</gene>
<dbReference type="EMBL" id="JAAOAM010000136">
    <property type="protein sequence ID" value="KAF5544737.1"/>
    <property type="molecule type" value="Genomic_DNA"/>
</dbReference>
<proteinExistence type="predicted"/>
<sequence>MDITTVDTTAEDMPRVGDKILEQVSHSHVRHSHGVFRIELNHHSPVIVPCNNGFIWAAIEVYDSNPRVTIRADEIWLAILAQLKPQMAKFRKNQTQDNIPTFTTEQLNDTAQVAQRLSDTVAKRFDAEKRQVLMPHFSKTTHEDSTSVALLLLGRPCTTTKQRVLNPEEIHYAKHVTVVGQPADWQQLRDKLAAIGSWSNELKTMVNRHSSLLEKMLQNGLQYQDPDSCVTSDPRNPKL</sequence>
<dbReference type="Pfam" id="PF14388">
    <property type="entry name" value="DUF4419"/>
    <property type="match status" value="1"/>
</dbReference>
<comment type="caution">
    <text evidence="1">The sequence shown here is derived from an EMBL/GenBank/DDBJ whole genome shotgun (WGS) entry which is preliminary data.</text>
</comment>
<dbReference type="PANTHER" id="PTHR31252:SF11">
    <property type="entry name" value="DUF4419 DOMAIN-CONTAINING PROTEIN"/>
    <property type="match status" value="1"/>
</dbReference>
<dbReference type="PANTHER" id="PTHR31252">
    <property type="entry name" value="DUF4419 DOMAIN-CONTAINING PROTEIN"/>
    <property type="match status" value="1"/>
</dbReference>
<dbReference type="AlphaFoldDB" id="A0A8H5IYP2"/>
<dbReference type="Proteomes" id="UP000522262">
    <property type="component" value="Unassembled WGS sequence"/>
</dbReference>
<name>A0A8H5IYP2_9HYPO</name>
<protein>
    <submittedName>
        <fullName evidence="1">DUF4419 domain-containing protein</fullName>
    </submittedName>
</protein>